<gene>
    <name evidence="6 8" type="primary">azoR</name>
    <name evidence="8" type="ORF">YM304_41630</name>
</gene>
<dbReference type="InterPro" id="IPR029039">
    <property type="entry name" value="Flavoprotein-like_sf"/>
</dbReference>
<dbReference type="OrthoDB" id="9805013at2"/>
<dbReference type="GO" id="GO:0010181">
    <property type="term" value="F:FMN binding"/>
    <property type="evidence" value="ECO:0007669"/>
    <property type="project" value="UniProtKB-UniRule"/>
</dbReference>
<dbReference type="InterPro" id="IPR023048">
    <property type="entry name" value="NADH:quinone_OxRdtase_FMN_depd"/>
</dbReference>
<comment type="catalytic activity">
    <reaction evidence="6">
        <text>2 a quinone + NADH + H(+) = 2 a 1,4-benzosemiquinone + NAD(+)</text>
        <dbReference type="Rhea" id="RHEA:65952"/>
        <dbReference type="ChEBI" id="CHEBI:15378"/>
        <dbReference type="ChEBI" id="CHEBI:57540"/>
        <dbReference type="ChEBI" id="CHEBI:57945"/>
        <dbReference type="ChEBI" id="CHEBI:132124"/>
        <dbReference type="ChEBI" id="CHEBI:134225"/>
    </reaction>
</comment>
<dbReference type="Proteomes" id="UP000011863">
    <property type="component" value="Chromosome"/>
</dbReference>
<comment type="function">
    <text evidence="6">Quinone reductase that provides resistance to thiol-specific stress caused by electrophilic quinones.</text>
</comment>
<reference evidence="8 9" key="1">
    <citation type="journal article" date="2013" name="Int. J. Syst. Evol. Microbiol.">
        <title>Ilumatobacter nonamiense sp. nov. and Ilumatobacter coccineum sp. nov., isolated from seashore sand.</title>
        <authorList>
            <person name="Matsumoto A."/>
            <person name="Kasai H."/>
            <person name="Matsuo Y."/>
            <person name="Shizuri Y."/>
            <person name="Ichikawa N."/>
            <person name="Fujita N."/>
            <person name="Omura S."/>
            <person name="Takahashi Y."/>
        </authorList>
    </citation>
    <scope>NUCLEOTIDE SEQUENCE [LARGE SCALE GENOMIC DNA]</scope>
    <source>
        <strain evidence="9">NBRC 103263 / KCTC 29153 / YM16-304</strain>
    </source>
</reference>
<feature type="binding site" evidence="6">
    <location>
        <position position="10"/>
    </location>
    <ligand>
        <name>FMN</name>
        <dbReference type="ChEBI" id="CHEBI:58210"/>
    </ligand>
</feature>
<evidence type="ECO:0000256" key="4">
    <source>
        <dbReference type="ARBA" id="ARBA00023027"/>
    </source>
</evidence>
<comment type="similarity">
    <text evidence="6">Belongs to the azoreductase type 1 family.</text>
</comment>
<feature type="binding site" evidence="6">
    <location>
        <begin position="16"/>
        <end position="18"/>
    </location>
    <ligand>
        <name>FMN</name>
        <dbReference type="ChEBI" id="CHEBI:58210"/>
    </ligand>
</feature>
<keyword evidence="3 6" id="KW-0560">Oxidoreductase</keyword>
<feature type="domain" description="Flavodoxin-like fold" evidence="7">
    <location>
        <begin position="3"/>
        <end position="186"/>
    </location>
</feature>
<comment type="caution">
    <text evidence="6">Lacks conserved residue(s) required for the propagation of feature annotation.</text>
</comment>
<sequence>MTTILRIDSSARRGDSVSRQLASRLIDRIPGDVTVKSRDLAAGVPLLSEATLAAMWTPADQRTDEHTAELAVADEYIAELMDADAVVIGLPIYNFGPPAAMKAWADLVARAGTTFRYTETGPQGLIDDKPVYIVVASGGVPVGSPADLSSTWLTTFLGFLGLTNVTVIAAGQLNVDPEAALAAAQAIVDATDVGELTPA</sequence>
<organism evidence="8 9">
    <name type="scientific">Ilumatobacter coccineus (strain NBRC 103263 / KCTC 29153 / YM16-304)</name>
    <dbReference type="NCBI Taxonomy" id="1313172"/>
    <lineage>
        <taxon>Bacteria</taxon>
        <taxon>Bacillati</taxon>
        <taxon>Actinomycetota</taxon>
        <taxon>Acidimicrobiia</taxon>
        <taxon>Acidimicrobiales</taxon>
        <taxon>Ilumatobacteraceae</taxon>
        <taxon>Ilumatobacter</taxon>
    </lineage>
</organism>
<dbReference type="EC" id="1.6.5.-" evidence="6"/>
<evidence type="ECO:0000256" key="2">
    <source>
        <dbReference type="ARBA" id="ARBA00022643"/>
    </source>
</evidence>
<comment type="function">
    <text evidence="6">Also exhibits azoreductase activity. Catalyzes the reductive cleavage of the azo bond in aromatic azo compounds to the corresponding amines.</text>
</comment>
<keyword evidence="2 6" id="KW-0288">FMN</keyword>
<proteinExistence type="inferred from homology"/>
<comment type="subunit">
    <text evidence="6">Homodimer.</text>
</comment>
<evidence type="ECO:0000256" key="5">
    <source>
        <dbReference type="ARBA" id="ARBA00048542"/>
    </source>
</evidence>
<evidence type="ECO:0000256" key="3">
    <source>
        <dbReference type="ARBA" id="ARBA00023002"/>
    </source>
</evidence>
<dbReference type="EMBL" id="AP012057">
    <property type="protein sequence ID" value="BAN04477.1"/>
    <property type="molecule type" value="Genomic_DNA"/>
</dbReference>
<dbReference type="GO" id="GO:0009055">
    <property type="term" value="F:electron transfer activity"/>
    <property type="evidence" value="ECO:0007669"/>
    <property type="project" value="UniProtKB-UniRule"/>
</dbReference>
<evidence type="ECO:0000313" key="9">
    <source>
        <dbReference type="Proteomes" id="UP000011863"/>
    </source>
</evidence>
<dbReference type="Pfam" id="PF02525">
    <property type="entry name" value="Flavodoxin_2"/>
    <property type="match status" value="1"/>
</dbReference>
<dbReference type="AlphaFoldDB" id="A0A6C7ECI4"/>
<keyword evidence="9" id="KW-1185">Reference proteome</keyword>
<dbReference type="InterPro" id="IPR003680">
    <property type="entry name" value="Flavodoxin_fold"/>
</dbReference>
<name>A0A6C7ECI4_ILUCY</name>
<keyword evidence="4 6" id="KW-0520">NAD</keyword>
<dbReference type="Gene3D" id="3.40.50.360">
    <property type="match status" value="1"/>
</dbReference>
<accession>A0A6C7ECI4</accession>
<comment type="catalytic activity">
    <reaction evidence="5">
        <text>N,N-dimethyl-1,4-phenylenediamine + anthranilate + 2 NAD(+) = 2-(4-dimethylaminophenyl)diazenylbenzoate + 2 NADH + 2 H(+)</text>
        <dbReference type="Rhea" id="RHEA:55872"/>
        <dbReference type="ChEBI" id="CHEBI:15378"/>
        <dbReference type="ChEBI" id="CHEBI:15783"/>
        <dbReference type="ChEBI" id="CHEBI:16567"/>
        <dbReference type="ChEBI" id="CHEBI:57540"/>
        <dbReference type="ChEBI" id="CHEBI:57945"/>
        <dbReference type="ChEBI" id="CHEBI:71579"/>
        <dbReference type="EC" id="1.7.1.17"/>
    </reaction>
    <physiologicalReaction direction="right-to-left" evidence="5">
        <dbReference type="Rhea" id="RHEA:55874"/>
    </physiologicalReaction>
</comment>
<dbReference type="KEGG" id="aym:YM304_41630"/>
<dbReference type="PANTHER" id="PTHR43741">
    <property type="entry name" value="FMN-DEPENDENT NADH-AZOREDUCTASE 1"/>
    <property type="match status" value="1"/>
</dbReference>
<evidence type="ECO:0000259" key="7">
    <source>
        <dbReference type="Pfam" id="PF02525"/>
    </source>
</evidence>
<comment type="cofactor">
    <cofactor evidence="6">
        <name>FMN</name>
        <dbReference type="ChEBI" id="CHEBI:58210"/>
    </cofactor>
    <text evidence="6">Binds 1 FMN per subunit.</text>
</comment>
<dbReference type="EC" id="1.7.1.17" evidence="6"/>
<evidence type="ECO:0000313" key="8">
    <source>
        <dbReference type="EMBL" id="BAN04477.1"/>
    </source>
</evidence>
<protein>
    <recommendedName>
        <fullName evidence="6">FMN dependent NADH:quinone oxidoreductase</fullName>
        <ecNumber evidence="6">1.6.5.-</ecNumber>
    </recommendedName>
    <alternativeName>
        <fullName evidence="6">Azo-dye reductase</fullName>
    </alternativeName>
    <alternativeName>
        <fullName evidence="6">FMN-dependent NADH-azo compound oxidoreductase</fullName>
    </alternativeName>
    <alternativeName>
        <fullName evidence="6">FMN-dependent NADH-azoreductase</fullName>
        <ecNumber evidence="6">1.7.1.17</ecNumber>
    </alternativeName>
</protein>
<dbReference type="PANTHER" id="PTHR43741:SF4">
    <property type="entry name" value="FMN-DEPENDENT NADH:QUINONE OXIDOREDUCTASE"/>
    <property type="match status" value="1"/>
</dbReference>
<dbReference type="GO" id="GO:0016655">
    <property type="term" value="F:oxidoreductase activity, acting on NAD(P)H, quinone or similar compound as acceptor"/>
    <property type="evidence" value="ECO:0007669"/>
    <property type="project" value="InterPro"/>
</dbReference>
<dbReference type="HAMAP" id="MF_01216">
    <property type="entry name" value="Azoreductase_type1"/>
    <property type="match status" value="1"/>
</dbReference>
<dbReference type="SUPFAM" id="SSF52218">
    <property type="entry name" value="Flavoproteins"/>
    <property type="match status" value="1"/>
</dbReference>
<evidence type="ECO:0000256" key="1">
    <source>
        <dbReference type="ARBA" id="ARBA00022630"/>
    </source>
</evidence>
<dbReference type="RefSeq" id="WP_015443724.1">
    <property type="nucleotide sequence ID" value="NC_020520.1"/>
</dbReference>
<keyword evidence="1 6" id="KW-0285">Flavoprotein</keyword>
<dbReference type="InterPro" id="IPR050104">
    <property type="entry name" value="FMN-dep_NADH:Q_OxRdtase_AzoR1"/>
</dbReference>
<evidence type="ECO:0000256" key="6">
    <source>
        <dbReference type="HAMAP-Rule" id="MF_01216"/>
    </source>
</evidence>
<dbReference type="GO" id="GO:0016652">
    <property type="term" value="F:oxidoreductase activity, acting on NAD(P)H as acceptor"/>
    <property type="evidence" value="ECO:0007669"/>
    <property type="project" value="UniProtKB-UniRule"/>
</dbReference>